<feature type="transmembrane region" description="Helical" evidence="7">
    <location>
        <begin position="56"/>
        <end position="78"/>
    </location>
</feature>
<dbReference type="Proteomes" id="UP000826661">
    <property type="component" value="Chromosome IV"/>
</dbReference>
<dbReference type="EMBL" id="CP075867">
    <property type="protein sequence ID" value="QYT01752.1"/>
    <property type="molecule type" value="Genomic_DNA"/>
</dbReference>
<dbReference type="PANTHER" id="PTHR33048:SF47">
    <property type="entry name" value="INTEGRAL MEMBRANE PROTEIN-RELATED"/>
    <property type="match status" value="1"/>
</dbReference>
<feature type="domain" description="Rhodopsin" evidence="8">
    <location>
        <begin position="40"/>
        <end position="277"/>
    </location>
</feature>
<feature type="transmembrane region" description="Helical" evidence="7">
    <location>
        <begin position="176"/>
        <end position="201"/>
    </location>
</feature>
<evidence type="ECO:0000256" key="3">
    <source>
        <dbReference type="ARBA" id="ARBA00022989"/>
    </source>
</evidence>
<name>A0A8G0LG77_9HYPO</name>
<feature type="region of interest" description="Disordered" evidence="6">
    <location>
        <begin position="291"/>
        <end position="320"/>
    </location>
</feature>
<keyword evidence="2 7" id="KW-0812">Transmembrane</keyword>
<sequence length="357" mass="39536">MSTTNSTAMNAAFLAENRQAEVYAVATVFFVLSLLSLAGRLTAARIVGKSLWWDDWFAIIAAVCGIGGYITTMLYLRFGLGRHAIVVSQEDPENLSRFLQTIVANEIVYTSGLAFARLSIVALYYRIFGSSNMQYFLHGFSAFIVAWAISTYVPSIRTCWPISSFWDGTNQNCIDLHGFYVGVAIGSIITDFGLMVLPMPYIWNLKVPTFQKVLLALTMIFGGFACFVTIFRLAIVVSLDLSDLTWNTVDQIIWTTLELFCAIICACLPTLRPLIKRARGFFGLPGWSSRGESNVEGGKSGNSAIGRKFPAPNENHSAEDILGDYRENDTELTNYEVGYGDQFGKKTLPRNTSQESV</sequence>
<dbReference type="Pfam" id="PF20684">
    <property type="entry name" value="Fung_rhodopsin"/>
    <property type="match status" value="1"/>
</dbReference>
<evidence type="ECO:0000256" key="4">
    <source>
        <dbReference type="ARBA" id="ARBA00023136"/>
    </source>
</evidence>
<evidence type="ECO:0000256" key="1">
    <source>
        <dbReference type="ARBA" id="ARBA00004141"/>
    </source>
</evidence>
<feature type="transmembrane region" description="Helical" evidence="7">
    <location>
        <begin position="98"/>
        <end position="123"/>
    </location>
</feature>
<keyword evidence="10" id="KW-1185">Reference proteome</keyword>
<organism evidence="9 10">
    <name type="scientific">Trichoderma simmonsii</name>
    <dbReference type="NCBI Taxonomy" id="1491479"/>
    <lineage>
        <taxon>Eukaryota</taxon>
        <taxon>Fungi</taxon>
        <taxon>Dikarya</taxon>
        <taxon>Ascomycota</taxon>
        <taxon>Pezizomycotina</taxon>
        <taxon>Sordariomycetes</taxon>
        <taxon>Hypocreomycetidae</taxon>
        <taxon>Hypocreales</taxon>
        <taxon>Hypocreaceae</taxon>
        <taxon>Trichoderma</taxon>
    </lineage>
</organism>
<evidence type="ECO:0000256" key="2">
    <source>
        <dbReference type="ARBA" id="ARBA00022692"/>
    </source>
</evidence>
<feature type="transmembrane region" description="Helical" evidence="7">
    <location>
        <begin position="135"/>
        <end position="156"/>
    </location>
</feature>
<evidence type="ECO:0000313" key="9">
    <source>
        <dbReference type="EMBL" id="QYT01752.1"/>
    </source>
</evidence>
<dbReference type="AlphaFoldDB" id="A0A8G0LG77"/>
<evidence type="ECO:0000259" key="8">
    <source>
        <dbReference type="Pfam" id="PF20684"/>
    </source>
</evidence>
<evidence type="ECO:0000256" key="5">
    <source>
        <dbReference type="ARBA" id="ARBA00038359"/>
    </source>
</evidence>
<keyword evidence="3 7" id="KW-1133">Transmembrane helix</keyword>
<dbReference type="PANTHER" id="PTHR33048">
    <property type="entry name" value="PTH11-LIKE INTEGRAL MEMBRANE PROTEIN (AFU_ORTHOLOGUE AFUA_5G11245)"/>
    <property type="match status" value="1"/>
</dbReference>
<comment type="subcellular location">
    <subcellularLocation>
        <location evidence="1">Membrane</location>
        <topology evidence="1">Multi-pass membrane protein</topology>
    </subcellularLocation>
</comment>
<dbReference type="GO" id="GO:0016020">
    <property type="term" value="C:membrane"/>
    <property type="evidence" value="ECO:0007669"/>
    <property type="project" value="UniProtKB-SubCell"/>
</dbReference>
<accession>A0A8G0LG77</accession>
<feature type="transmembrane region" description="Helical" evidence="7">
    <location>
        <begin position="22"/>
        <end position="44"/>
    </location>
</feature>
<comment type="similarity">
    <text evidence="5">Belongs to the SAT4 family.</text>
</comment>
<dbReference type="InterPro" id="IPR052337">
    <property type="entry name" value="SAT4-like"/>
</dbReference>
<reference evidence="9 10" key="1">
    <citation type="journal article" date="2021" name="BMC Genomics">
        <title>Telomere-to-telomere genome assembly of asparaginase-producing Trichoderma simmonsii.</title>
        <authorList>
            <person name="Chung D."/>
            <person name="Kwon Y.M."/>
            <person name="Yang Y."/>
        </authorList>
    </citation>
    <scope>NUCLEOTIDE SEQUENCE [LARGE SCALE GENOMIC DNA]</scope>
    <source>
        <strain evidence="9 10">GH-Sj1</strain>
    </source>
</reference>
<evidence type="ECO:0000313" key="10">
    <source>
        <dbReference type="Proteomes" id="UP000826661"/>
    </source>
</evidence>
<gene>
    <name evidence="9" type="ORF">H0G86_008777</name>
</gene>
<evidence type="ECO:0000256" key="6">
    <source>
        <dbReference type="SAM" id="MobiDB-lite"/>
    </source>
</evidence>
<keyword evidence="4 7" id="KW-0472">Membrane</keyword>
<evidence type="ECO:0000256" key="7">
    <source>
        <dbReference type="SAM" id="Phobius"/>
    </source>
</evidence>
<proteinExistence type="inferred from homology"/>
<feature type="transmembrane region" description="Helical" evidence="7">
    <location>
        <begin position="251"/>
        <end position="271"/>
    </location>
</feature>
<dbReference type="InterPro" id="IPR049326">
    <property type="entry name" value="Rhodopsin_dom_fungi"/>
</dbReference>
<feature type="transmembrane region" description="Helical" evidence="7">
    <location>
        <begin position="213"/>
        <end position="239"/>
    </location>
</feature>
<protein>
    <recommendedName>
        <fullName evidence="8">Rhodopsin domain-containing protein</fullName>
    </recommendedName>
</protein>